<comment type="caution">
    <text evidence="1">The sequence shown here is derived from an EMBL/GenBank/DDBJ whole genome shotgun (WGS) entry which is preliminary data.</text>
</comment>
<proteinExistence type="predicted"/>
<reference evidence="1 2" key="1">
    <citation type="journal article" date="2017" name="Genome Announc.">
        <title>Draft Genome Sequence of a Sporulating and Motile Strain of Lachnotalea glycerini Isolated from Water in Quebec City, Canada.</title>
        <authorList>
            <person name="Maheux A.F."/>
            <person name="Boudreau D.K."/>
            <person name="Berube E."/>
            <person name="Boissinot M."/>
            <person name="Raymond F."/>
            <person name="Brodeur S."/>
            <person name="Corbeil J."/>
            <person name="Isabel S."/>
            <person name="Omar R.F."/>
            <person name="Bergeron M.G."/>
        </authorList>
    </citation>
    <scope>NUCLEOTIDE SEQUENCE [LARGE SCALE GENOMIC DNA]</scope>
    <source>
        <strain evidence="1 2">CCRI-19302</strain>
    </source>
</reference>
<gene>
    <name evidence="1" type="ORF">CG710_015420</name>
</gene>
<name>A0A371JC44_9FIRM</name>
<dbReference type="EMBL" id="NOKA02000041">
    <property type="protein sequence ID" value="RDY30321.1"/>
    <property type="molecule type" value="Genomic_DNA"/>
</dbReference>
<dbReference type="RefSeq" id="WP_094376340.1">
    <property type="nucleotide sequence ID" value="NZ_NOKA02000041.1"/>
</dbReference>
<keyword evidence="2" id="KW-1185">Reference proteome</keyword>
<organism evidence="1 2">
    <name type="scientific">Lachnotalea glycerini</name>
    <dbReference type="NCBI Taxonomy" id="1763509"/>
    <lineage>
        <taxon>Bacteria</taxon>
        <taxon>Bacillati</taxon>
        <taxon>Bacillota</taxon>
        <taxon>Clostridia</taxon>
        <taxon>Lachnospirales</taxon>
        <taxon>Lachnospiraceae</taxon>
        <taxon>Lachnotalea</taxon>
    </lineage>
</organism>
<evidence type="ECO:0000313" key="1">
    <source>
        <dbReference type="EMBL" id="RDY30321.1"/>
    </source>
</evidence>
<dbReference type="OrthoDB" id="7065648at2"/>
<sequence length="73" mass="8285">MYYYNSPVGKMSIYQNSSGKYLLNICDIVYGHYVNAVAAADDVYMHVTGCYDWDSLDGSIEDVPTNIKEWDVC</sequence>
<evidence type="ECO:0000313" key="2">
    <source>
        <dbReference type="Proteomes" id="UP000216411"/>
    </source>
</evidence>
<accession>A0A371JC44</accession>
<dbReference type="Proteomes" id="UP000216411">
    <property type="component" value="Unassembled WGS sequence"/>
</dbReference>
<dbReference type="AlphaFoldDB" id="A0A371JC44"/>
<protein>
    <submittedName>
        <fullName evidence="1">Uncharacterized protein</fullName>
    </submittedName>
</protein>